<evidence type="ECO:0000256" key="3">
    <source>
        <dbReference type="ARBA" id="ARBA00022692"/>
    </source>
</evidence>
<protein>
    <recommendedName>
        <fullName evidence="7">Major facilitator superfamily (MFS) profile domain-containing protein</fullName>
    </recommendedName>
</protein>
<dbReference type="EMBL" id="MWML01000767">
    <property type="protein sequence ID" value="TCG02767.1"/>
    <property type="molecule type" value="Genomic_DNA"/>
</dbReference>
<keyword evidence="5 6" id="KW-0472">Membrane</keyword>
<feature type="domain" description="Major facilitator superfamily (MFS) profile" evidence="7">
    <location>
        <begin position="1"/>
        <end position="86"/>
    </location>
</feature>
<keyword evidence="9" id="KW-1185">Reference proteome</keyword>
<dbReference type="Gene3D" id="1.20.1250.20">
    <property type="entry name" value="MFS general substrate transporter like domains"/>
    <property type="match status" value="1"/>
</dbReference>
<dbReference type="SUPFAM" id="SSF103473">
    <property type="entry name" value="MFS general substrate transporter"/>
    <property type="match status" value="1"/>
</dbReference>
<evidence type="ECO:0000256" key="5">
    <source>
        <dbReference type="ARBA" id="ARBA00023136"/>
    </source>
</evidence>
<dbReference type="GO" id="GO:0005886">
    <property type="term" value="C:plasma membrane"/>
    <property type="evidence" value="ECO:0007669"/>
    <property type="project" value="TreeGrafter"/>
</dbReference>
<keyword evidence="4 6" id="KW-1133">Transmembrane helix</keyword>
<dbReference type="InterPro" id="IPR036259">
    <property type="entry name" value="MFS_trans_sf"/>
</dbReference>
<name>A0A4R0X7G5_9BURK</name>
<evidence type="ECO:0000313" key="8">
    <source>
        <dbReference type="EMBL" id="TCG02767.1"/>
    </source>
</evidence>
<accession>A0A4R0X7G5</accession>
<gene>
    <name evidence="8" type="ORF">BZM27_53410</name>
</gene>
<evidence type="ECO:0000313" key="9">
    <source>
        <dbReference type="Proteomes" id="UP000294200"/>
    </source>
</evidence>
<dbReference type="Pfam" id="PF07690">
    <property type="entry name" value="MFS_1"/>
    <property type="match status" value="1"/>
</dbReference>
<evidence type="ECO:0000256" key="4">
    <source>
        <dbReference type="ARBA" id="ARBA00022989"/>
    </source>
</evidence>
<dbReference type="InterPro" id="IPR011701">
    <property type="entry name" value="MFS"/>
</dbReference>
<comment type="subcellular location">
    <subcellularLocation>
        <location evidence="1">Membrane</location>
        <topology evidence="1">Multi-pass membrane protein</topology>
    </subcellularLocation>
</comment>
<organism evidence="8 9">
    <name type="scientific">Paraburkholderia steynii</name>
    <dbReference type="NCBI Taxonomy" id="1245441"/>
    <lineage>
        <taxon>Bacteria</taxon>
        <taxon>Pseudomonadati</taxon>
        <taxon>Pseudomonadota</taxon>
        <taxon>Betaproteobacteria</taxon>
        <taxon>Burkholderiales</taxon>
        <taxon>Burkholderiaceae</taxon>
        <taxon>Paraburkholderia</taxon>
    </lineage>
</organism>
<sequence length="86" mass="9278">MLGIFSSAITIAGVIGSPVSGAIMTHLAGIYGMAGWQWLFVLEGIPAVVLGLLVPYVLVNRPRDATWLTRREKDIVDQHPDLPSAH</sequence>
<evidence type="ECO:0000256" key="1">
    <source>
        <dbReference type="ARBA" id="ARBA00004141"/>
    </source>
</evidence>
<dbReference type="PANTHER" id="PTHR43791:SF36">
    <property type="entry name" value="TRANSPORTER, PUTATIVE (AFU_ORTHOLOGUE AFUA_6G08340)-RELATED"/>
    <property type="match status" value="1"/>
</dbReference>
<evidence type="ECO:0000256" key="2">
    <source>
        <dbReference type="ARBA" id="ARBA00022448"/>
    </source>
</evidence>
<dbReference type="PROSITE" id="PS50850">
    <property type="entry name" value="MFS"/>
    <property type="match status" value="1"/>
</dbReference>
<reference evidence="8 9" key="1">
    <citation type="submission" date="2017-02" db="EMBL/GenBank/DDBJ databases">
        <title>Paraburkholderia sophoroidis sp. nov. and Paraburkholderia steynii sp. nov. rhizobial symbionts of the fynbos legume Hypocalyptus sophoroides.</title>
        <authorList>
            <person name="Steenkamp E.T."/>
            <person name="Beukes C.W."/>
            <person name="Van Zyl E."/>
            <person name="Avontuur J."/>
            <person name="Chan W.Y."/>
            <person name="Hassen A."/>
            <person name="Palmer M."/>
            <person name="Mthombeni L."/>
            <person name="Phalane F."/>
            <person name="Sereme K."/>
            <person name="Venter S.N."/>
        </authorList>
    </citation>
    <scope>NUCLEOTIDE SEQUENCE [LARGE SCALE GENOMIC DNA]</scope>
    <source>
        <strain evidence="8 9">HC1.1ba</strain>
    </source>
</reference>
<dbReference type="PANTHER" id="PTHR43791">
    <property type="entry name" value="PERMEASE-RELATED"/>
    <property type="match status" value="1"/>
</dbReference>
<keyword evidence="3 6" id="KW-0812">Transmembrane</keyword>
<evidence type="ECO:0000259" key="7">
    <source>
        <dbReference type="PROSITE" id="PS50850"/>
    </source>
</evidence>
<dbReference type="AlphaFoldDB" id="A0A4R0X7G5"/>
<comment type="caution">
    <text evidence="8">The sequence shown here is derived from an EMBL/GenBank/DDBJ whole genome shotgun (WGS) entry which is preliminary data.</text>
</comment>
<proteinExistence type="predicted"/>
<feature type="transmembrane region" description="Helical" evidence="6">
    <location>
        <begin position="37"/>
        <end position="59"/>
    </location>
</feature>
<dbReference type="InterPro" id="IPR020846">
    <property type="entry name" value="MFS_dom"/>
</dbReference>
<dbReference type="Proteomes" id="UP000294200">
    <property type="component" value="Unassembled WGS sequence"/>
</dbReference>
<dbReference type="GO" id="GO:0022857">
    <property type="term" value="F:transmembrane transporter activity"/>
    <property type="evidence" value="ECO:0007669"/>
    <property type="project" value="InterPro"/>
</dbReference>
<keyword evidence="2" id="KW-0813">Transport</keyword>
<evidence type="ECO:0000256" key="6">
    <source>
        <dbReference type="SAM" id="Phobius"/>
    </source>
</evidence>